<keyword evidence="1" id="KW-1133">Transmembrane helix</keyword>
<gene>
    <name evidence="2" type="ORF">H9X81_07480</name>
</gene>
<feature type="transmembrane region" description="Helical" evidence="1">
    <location>
        <begin position="51"/>
        <end position="74"/>
    </location>
</feature>
<evidence type="ECO:0000256" key="1">
    <source>
        <dbReference type="SAM" id="Phobius"/>
    </source>
</evidence>
<organism evidence="2 3">
    <name type="scientific">Hydrogenoanaerobacterium saccharovorans</name>
    <dbReference type="NCBI Taxonomy" id="474960"/>
    <lineage>
        <taxon>Bacteria</taxon>
        <taxon>Bacillati</taxon>
        <taxon>Bacillota</taxon>
        <taxon>Clostridia</taxon>
        <taxon>Eubacteriales</taxon>
        <taxon>Oscillospiraceae</taxon>
        <taxon>Hydrogenoanaerobacterium</taxon>
    </lineage>
</organism>
<proteinExistence type="predicted"/>
<dbReference type="Proteomes" id="UP000724149">
    <property type="component" value="Unassembled WGS sequence"/>
</dbReference>
<feature type="transmembrane region" description="Helical" evidence="1">
    <location>
        <begin position="20"/>
        <end position="45"/>
    </location>
</feature>
<protein>
    <submittedName>
        <fullName evidence="2">Uncharacterized protein</fullName>
    </submittedName>
</protein>
<dbReference type="RefSeq" id="WP_204720992.1">
    <property type="nucleotide sequence ID" value="NZ_JACSNR010000007.1"/>
</dbReference>
<evidence type="ECO:0000313" key="2">
    <source>
        <dbReference type="EMBL" id="MBM6923528.1"/>
    </source>
</evidence>
<keyword evidence="1" id="KW-0812">Transmembrane</keyword>
<name>A0ABS2GN43_9FIRM</name>
<keyword evidence="1" id="KW-0472">Membrane</keyword>
<dbReference type="EMBL" id="JACSNR010000007">
    <property type="protein sequence ID" value="MBM6923528.1"/>
    <property type="molecule type" value="Genomic_DNA"/>
</dbReference>
<evidence type="ECO:0000313" key="3">
    <source>
        <dbReference type="Proteomes" id="UP000724149"/>
    </source>
</evidence>
<sequence length="85" mass="9813">MKRIAKIVLWVIYKAIEKAFLLLLIASFIVVHVRLGMTVLGYIPFDQANGFILRFFTLVAFVSNQANFTFRVFADDLADEIERSR</sequence>
<accession>A0ABS2GN43</accession>
<keyword evidence="3" id="KW-1185">Reference proteome</keyword>
<reference evidence="2 3" key="1">
    <citation type="journal article" date="2021" name="Sci. Rep.">
        <title>The distribution of antibiotic resistance genes in chicken gut microbiota commensals.</title>
        <authorList>
            <person name="Juricova H."/>
            <person name="Matiasovicova J."/>
            <person name="Kubasova T."/>
            <person name="Cejkova D."/>
            <person name="Rychlik I."/>
        </authorList>
    </citation>
    <scope>NUCLEOTIDE SEQUENCE [LARGE SCALE GENOMIC DNA]</scope>
    <source>
        <strain evidence="2 3">An564</strain>
    </source>
</reference>
<comment type="caution">
    <text evidence="2">The sequence shown here is derived from an EMBL/GenBank/DDBJ whole genome shotgun (WGS) entry which is preliminary data.</text>
</comment>